<gene>
    <name evidence="5" type="ORF">PSM7751_00203</name>
</gene>
<dbReference type="AlphaFoldDB" id="A0A1X6Y6K2"/>
<evidence type="ECO:0000256" key="3">
    <source>
        <dbReference type="ARBA" id="ARBA00022764"/>
    </source>
</evidence>
<evidence type="ECO:0000313" key="6">
    <source>
        <dbReference type="Proteomes" id="UP000193963"/>
    </source>
</evidence>
<proteinExistence type="predicted"/>
<sequence>MVAFKKTMMIAATAGMAFAATADARDLRIASGAPPAHPSNGFLYKPFAEYLPEESNGSLGTIELGTEVVGLGQMKDALQTGLVDVGNLLPLYFPAELPNFALAGELSLSGRDAHAMGAALTEYTVNCEMCQQELSDFGIVYLGSGSSDQYALLTRTPVSTADDVAGLRLRSGGAPYARWAEHFGATPVSVSVLDTFEAMSQGTIDGSMASIGDLLAFRLIELVEHVTLIPLGTYFSTSNMTVAQPTWASLSEEDRAAMARAANKANADMTQRWGYDFPQIAREQALEAGITIEEAAPEFVEAATQFAVDDRVAAAEISAERFDMDDAAERVEEFVRLIEKWEAISEELDHDKDAITQRVWDEVWSKVDFSTYGS</sequence>
<dbReference type="RefSeq" id="WP_085886133.1">
    <property type="nucleotide sequence ID" value="NZ_FWFN01000001.1"/>
</dbReference>
<dbReference type="CDD" id="cd13666">
    <property type="entry name" value="PBP2_TRAP_DctP_like_1"/>
    <property type="match status" value="1"/>
</dbReference>
<dbReference type="EMBL" id="FWFN01000001">
    <property type="protein sequence ID" value="SLN12138.1"/>
    <property type="molecule type" value="Genomic_DNA"/>
</dbReference>
<keyword evidence="6" id="KW-1185">Reference proteome</keyword>
<dbReference type="InterPro" id="IPR018389">
    <property type="entry name" value="DctP_fam"/>
</dbReference>
<dbReference type="PANTHER" id="PTHR33376">
    <property type="match status" value="1"/>
</dbReference>
<feature type="chain" id="PRO_5013344411" evidence="4">
    <location>
        <begin position="20"/>
        <end position="374"/>
    </location>
</feature>
<protein>
    <submittedName>
        <fullName evidence="5">Lactate-binding periplasmic protein</fullName>
    </submittedName>
</protein>
<evidence type="ECO:0000313" key="5">
    <source>
        <dbReference type="EMBL" id="SLN12138.1"/>
    </source>
</evidence>
<evidence type="ECO:0000256" key="1">
    <source>
        <dbReference type="ARBA" id="ARBA00004418"/>
    </source>
</evidence>
<dbReference type="GO" id="GO:0055085">
    <property type="term" value="P:transmembrane transport"/>
    <property type="evidence" value="ECO:0007669"/>
    <property type="project" value="InterPro"/>
</dbReference>
<accession>A0A1X6Y6K2</accession>
<dbReference type="NCBIfam" id="NF037995">
    <property type="entry name" value="TRAP_S1"/>
    <property type="match status" value="1"/>
</dbReference>
<feature type="signal peptide" evidence="4">
    <location>
        <begin position="1"/>
        <end position="19"/>
    </location>
</feature>
<comment type="subcellular location">
    <subcellularLocation>
        <location evidence="1">Periplasm</location>
    </subcellularLocation>
</comment>
<dbReference type="Proteomes" id="UP000193963">
    <property type="component" value="Unassembled WGS sequence"/>
</dbReference>
<keyword evidence="3" id="KW-0574">Periplasm</keyword>
<name>A0A1X6Y6K2_9RHOB</name>
<dbReference type="OrthoDB" id="7239472at2"/>
<dbReference type="Pfam" id="PF03480">
    <property type="entry name" value="DctP"/>
    <property type="match status" value="1"/>
</dbReference>
<evidence type="ECO:0000256" key="4">
    <source>
        <dbReference type="SAM" id="SignalP"/>
    </source>
</evidence>
<keyword evidence="2 4" id="KW-0732">Signal</keyword>
<dbReference type="Gene3D" id="3.40.190.170">
    <property type="entry name" value="Bacterial extracellular solute-binding protein, family 7"/>
    <property type="match status" value="1"/>
</dbReference>
<evidence type="ECO:0000256" key="2">
    <source>
        <dbReference type="ARBA" id="ARBA00022729"/>
    </source>
</evidence>
<dbReference type="InterPro" id="IPR038404">
    <property type="entry name" value="TRAP_DctP_sf"/>
</dbReference>
<organism evidence="5 6">
    <name type="scientific">Pseudooceanicola marinus</name>
    <dbReference type="NCBI Taxonomy" id="396013"/>
    <lineage>
        <taxon>Bacteria</taxon>
        <taxon>Pseudomonadati</taxon>
        <taxon>Pseudomonadota</taxon>
        <taxon>Alphaproteobacteria</taxon>
        <taxon>Rhodobacterales</taxon>
        <taxon>Paracoccaceae</taxon>
        <taxon>Pseudooceanicola</taxon>
    </lineage>
</organism>
<dbReference type="GO" id="GO:0042597">
    <property type="term" value="C:periplasmic space"/>
    <property type="evidence" value="ECO:0007669"/>
    <property type="project" value="UniProtKB-SubCell"/>
</dbReference>
<dbReference type="PANTHER" id="PTHR33376:SF15">
    <property type="entry name" value="BLL6794 PROTEIN"/>
    <property type="match status" value="1"/>
</dbReference>
<reference evidence="5 6" key="1">
    <citation type="submission" date="2017-03" db="EMBL/GenBank/DDBJ databases">
        <authorList>
            <person name="Afonso C.L."/>
            <person name="Miller P.J."/>
            <person name="Scott M.A."/>
            <person name="Spackman E."/>
            <person name="Goraichik I."/>
            <person name="Dimitrov K.M."/>
            <person name="Suarez D.L."/>
            <person name="Swayne D.E."/>
        </authorList>
    </citation>
    <scope>NUCLEOTIDE SEQUENCE [LARGE SCALE GENOMIC DNA]</scope>
    <source>
        <strain evidence="5 6">CECT 7751</strain>
    </source>
</reference>